<feature type="region of interest" description="Disordered" evidence="9">
    <location>
        <begin position="318"/>
        <end position="347"/>
    </location>
</feature>
<evidence type="ECO:0000256" key="8">
    <source>
        <dbReference type="RuleBase" id="RU366017"/>
    </source>
</evidence>
<evidence type="ECO:0000313" key="11">
    <source>
        <dbReference type="Proteomes" id="UP000008141"/>
    </source>
</evidence>
<dbReference type="AlphaFoldDB" id="E1Z8A1"/>
<dbReference type="GeneID" id="17357456"/>
<dbReference type="PANTHER" id="PTHR21461">
    <property type="entry name" value="GLYCOSYLTRANSFERASE FAMILY 92 PROTEIN"/>
    <property type="match status" value="1"/>
</dbReference>
<evidence type="ECO:0000256" key="1">
    <source>
        <dbReference type="ARBA" id="ARBA00004167"/>
    </source>
</evidence>
<sequence>MSVPLTSSVPCEPIGITPPSTLTARELDLQQQRRCLAGRPGWRPPGGYLAICLAARNQHAELPEWLDYHRRLGVSHVYVMDDASQPPLGEVLAPYIEEGLVTHRYLEDYAAIQQELKDTTCHDPQAHHRQMMMYALCLRDYGARHQWMAFIDIDEFFVFTDGTDDLPALLRGFEEYGGVGVNWRFFGSSGHKKRQANTLTAYTQCYAGNEEVHRHIKSVVQPRFTARMEGPHHGAFAPGYFAVTTSGSRVEGAFAKKPTYKRLALHHYVVKSREDFEEKMARGNVMGEESRQESFWQQIESQAVKTCYGGSKAWQRMFGKEQQAEEEEEQGQGMARRRPKGGGKARS</sequence>
<dbReference type="OrthoDB" id="2526284at2759"/>
<dbReference type="RefSeq" id="XP_005850160.1">
    <property type="nucleotide sequence ID" value="XM_005850098.1"/>
</dbReference>
<comment type="subcellular location">
    <subcellularLocation>
        <location evidence="1">Membrane</location>
        <topology evidence="1">Single-pass membrane protein</topology>
    </subcellularLocation>
</comment>
<protein>
    <recommendedName>
        <fullName evidence="8">Glycosyltransferase family 92 protein</fullName>
        <ecNumber evidence="8">2.4.1.-</ecNumber>
    </recommendedName>
</protein>
<keyword evidence="11" id="KW-1185">Reference proteome</keyword>
<organism evidence="11">
    <name type="scientific">Chlorella variabilis</name>
    <name type="common">Green alga</name>
    <dbReference type="NCBI Taxonomy" id="554065"/>
    <lineage>
        <taxon>Eukaryota</taxon>
        <taxon>Viridiplantae</taxon>
        <taxon>Chlorophyta</taxon>
        <taxon>core chlorophytes</taxon>
        <taxon>Trebouxiophyceae</taxon>
        <taxon>Chlorellales</taxon>
        <taxon>Chlorellaceae</taxon>
        <taxon>Chlorella clade</taxon>
        <taxon>Chlorella</taxon>
    </lineage>
</organism>
<evidence type="ECO:0000256" key="7">
    <source>
        <dbReference type="ARBA" id="ARBA00023136"/>
    </source>
</evidence>
<dbReference type="GO" id="GO:0016757">
    <property type="term" value="F:glycosyltransferase activity"/>
    <property type="evidence" value="ECO:0007669"/>
    <property type="project" value="UniProtKB-UniRule"/>
</dbReference>
<accession>E1Z8A1</accession>
<evidence type="ECO:0000256" key="9">
    <source>
        <dbReference type="SAM" id="MobiDB-lite"/>
    </source>
</evidence>
<dbReference type="GO" id="GO:0005737">
    <property type="term" value="C:cytoplasm"/>
    <property type="evidence" value="ECO:0007669"/>
    <property type="project" value="TreeGrafter"/>
</dbReference>
<name>E1Z8A1_CHLVA</name>
<dbReference type="InterPro" id="IPR008166">
    <property type="entry name" value="Glyco_transf_92"/>
</dbReference>
<dbReference type="EMBL" id="GL433838">
    <property type="protein sequence ID" value="EFN58058.1"/>
    <property type="molecule type" value="Genomic_DNA"/>
</dbReference>
<feature type="compositionally biased region" description="Basic residues" evidence="9">
    <location>
        <begin position="335"/>
        <end position="347"/>
    </location>
</feature>
<dbReference type="PANTHER" id="PTHR21461:SF69">
    <property type="entry name" value="GLYCOSYLTRANSFERASE FAMILY 92 PROTEIN"/>
    <property type="match status" value="1"/>
</dbReference>
<evidence type="ECO:0000256" key="3">
    <source>
        <dbReference type="ARBA" id="ARBA00022676"/>
    </source>
</evidence>
<dbReference type="Proteomes" id="UP000008141">
    <property type="component" value="Unassembled WGS sequence"/>
</dbReference>
<dbReference type="GO" id="GO:0016020">
    <property type="term" value="C:membrane"/>
    <property type="evidence" value="ECO:0007669"/>
    <property type="project" value="UniProtKB-SubCell"/>
</dbReference>
<keyword evidence="7" id="KW-0472">Membrane</keyword>
<keyword evidence="3 8" id="KW-0328">Glycosyltransferase</keyword>
<dbReference type="KEGG" id="cvr:CHLNCDRAFT_142314"/>
<dbReference type="eggNOG" id="ENOG502QTF9">
    <property type="taxonomic scope" value="Eukaryota"/>
</dbReference>
<proteinExistence type="inferred from homology"/>
<keyword evidence="4 8" id="KW-0808">Transferase</keyword>
<keyword evidence="6" id="KW-1133">Transmembrane helix</keyword>
<evidence type="ECO:0000256" key="2">
    <source>
        <dbReference type="ARBA" id="ARBA00007647"/>
    </source>
</evidence>
<comment type="similarity">
    <text evidence="2 8">Belongs to the glycosyltransferase 92 family.</text>
</comment>
<dbReference type="InParanoid" id="E1Z8A1"/>
<dbReference type="EC" id="2.4.1.-" evidence="8"/>
<evidence type="ECO:0000256" key="4">
    <source>
        <dbReference type="ARBA" id="ARBA00022679"/>
    </source>
</evidence>
<gene>
    <name evidence="10" type="ORF">CHLNCDRAFT_142314</name>
</gene>
<evidence type="ECO:0000256" key="6">
    <source>
        <dbReference type="ARBA" id="ARBA00022989"/>
    </source>
</evidence>
<reference evidence="10 11" key="1">
    <citation type="journal article" date="2010" name="Plant Cell">
        <title>The Chlorella variabilis NC64A genome reveals adaptation to photosymbiosis, coevolution with viruses, and cryptic sex.</title>
        <authorList>
            <person name="Blanc G."/>
            <person name="Duncan G."/>
            <person name="Agarkova I."/>
            <person name="Borodovsky M."/>
            <person name="Gurnon J."/>
            <person name="Kuo A."/>
            <person name="Lindquist E."/>
            <person name="Lucas S."/>
            <person name="Pangilinan J."/>
            <person name="Polle J."/>
            <person name="Salamov A."/>
            <person name="Terry A."/>
            <person name="Yamada T."/>
            <person name="Dunigan D.D."/>
            <person name="Grigoriev I.V."/>
            <person name="Claverie J.M."/>
            <person name="Van Etten J.L."/>
        </authorList>
    </citation>
    <scope>NUCLEOTIDE SEQUENCE [LARGE SCALE GENOMIC DNA]</scope>
    <source>
        <strain evidence="10 11">NC64A</strain>
    </source>
</reference>
<evidence type="ECO:0000313" key="10">
    <source>
        <dbReference type="EMBL" id="EFN58058.1"/>
    </source>
</evidence>
<evidence type="ECO:0000256" key="5">
    <source>
        <dbReference type="ARBA" id="ARBA00022692"/>
    </source>
</evidence>
<dbReference type="Pfam" id="PF01697">
    <property type="entry name" value="Glyco_transf_92"/>
    <property type="match status" value="1"/>
</dbReference>
<keyword evidence="5" id="KW-0812">Transmembrane</keyword>